<name>K6ZJD7_9ALTE</name>
<reference evidence="4" key="1">
    <citation type="journal article" date="2014" name="Environ. Microbiol.">
        <title>Comparative genomics of the marine bacterial genus Glaciecola reveals the high degree of genomic diversity and genomic characteristic for cold adaptation.</title>
        <authorList>
            <person name="Qin Q.L."/>
            <person name="Xie B.B."/>
            <person name="Yu Y."/>
            <person name="Shu Y.L."/>
            <person name="Rong J.C."/>
            <person name="Zhang Y.J."/>
            <person name="Zhao D.L."/>
            <person name="Chen X.L."/>
            <person name="Zhang X.Y."/>
            <person name="Chen B."/>
            <person name="Zhou B.C."/>
            <person name="Zhang Y.Z."/>
        </authorList>
    </citation>
    <scope>NUCLEOTIDE SEQUENCE [LARGE SCALE GENOMIC DNA]</scope>
    <source>
        <strain evidence="4">ACAM 615</strain>
    </source>
</reference>
<feature type="domain" description="Pyridoxamine 5'-phosphate oxidase Alr4036 family FMN-binding" evidence="2">
    <location>
        <begin position="1"/>
        <end position="57"/>
    </location>
</feature>
<dbReference type="PANTHER" id="PTHR28243:SF1">
    <property type="entry name" value="PYRIDOXAMINE 5'-PHOSPHATE OXIDASE ALR4036 FAMILY FMN-BINDING DOMAIN-CONTAINING PROTEIN"/>
    <property type="match status" value="1"/>
</dbReference>
<evidence type="ECO:0000256" key="1">
    <source>
        <dbReference type="SAM" id="MobiDB-lite"/>
    </source>
</evidence>
<protein>
    <recommendedName>
        <fullName evidence="2">Pyridoxamine 5'-phosphate oxidase Alr4036 family FMN-binding domain-containing protein</fullName>
    </recommendedName>
</protein>
<sequence>MVFRGFIPDSLNLISVTDIRSEKVSDWLSTTPKKFEICWYFAGSREQYRIAGHVSLVSNDILKDESGTNSKRQSVFFSEKFLHQQWANLSRGAQEQFLWPSPKAPFDSKAGNNMNDDGEQLGATKADNSVNAQIINDDGADIQTKETSNESQVSSNAKSSKAESAFDISDHFCAVIFTPLSVDYLNLKGTPQLRCLSDFENDWLEVVVNA</sequence>
<evidence type="ECO:0000259" key="2">
    <source>
        <dbReference type="Pfam" id="PF12766"/>
    </source>
</evidence>
<dbReference type="InterPro" id="IPR024624">
    <property type="entry name" value="Pyridox_Oxase_Alr4036_FMN-bd"/>
</dbReference>
<feature type="region of interest" description="Disordered" evidence="1">
    <location>
        <begin position="140"/>
        <end position="159"/>
    </location>
</feature>
<accession>K6ZJD7</accession>
<dbReference type="SUPFAM" id="SSF50475">
    <property type="entry name" value="FMN-binding split barrel"/>
    <property type="match status" value="1"/>
</dbReference>
<keyword evidence="4" id="KW-1185">Reference proteome</keyword>
<dbReference type="AlphaFoldDB" id="K6ZJD7"/>
<evidence type="ECO:0000313" key="4">
    <source>
        <dbReference type="Proteomes" id="UP000006251"/>
    </source>
</evidence>
<dbReference type="GO" id="GO:0010181">
    <property type="term" value="F:FMN binding"/>
    <property type="evidence" value="ECO:0007669"/>
    <property type="project" value="InterPro"/>
</dbReference>
<evidence type="ECO:0000313" key="3">
    <source>
        <dbReference type="EMBL" id="GAC28998.1"/>
    </source>
</evidence>
<comment type="caution">
    <text evidence="3">The sequence shown here is derived from an EMBL/GenBank/DDBJ whole genome shotgun (WGS) entry which is preliminary data.</text>
</comment>
<proteinExistence type="predicted"/>
<dbReference type="InterPro" id="IPR012349">
    <property type="entry name" value="Split_barrel_FMN-bd"/>
</dbReference>
<dbReference type="Pfam" id="PF12766">
    <property type="entry name" value="Pyridox_oxase_2"/>
    <property type="match status" value="1"/>
</dbReference>
<dbReference type="Gene3D" id="2.30.110.10">
    <property type="entry name" value="Electron Transport, Fmn-binding Protein, Chain A"/>
    <property type="match status" value="1"/>
</dbReference>
<gene>
    <name evidence="3" type="ORF">GPAL_2137</name>
</gene>
<organism evidence="3 4">
    <name type="scientific">Brumicola pallidula DSM 14239 = ACAM 615</name>
    <dbReference type="NCBI Taxonomy" id="1121922"/>
    <lineage>
        <taxon>Bacteria</taxon>
        <taxon>Pseudomonadati</taxon>
        <taxon>Pseudomonadota</taxon>
        <taxon>Gammaproteobacteria</taxon>
        <taxon>Alteromonadales</taxon>
        <taxon>Alteromonadaceae</taxon>
        <taxon>Brumicola</taxon>
    </lineage>
</organism>
<dbReference type="PANTHER" id="PTHR28243">
    <property type="entry name" value="AGL049CP"/>
    <property type="match status" value="1"/>
</dbReference>
<dbReference type="Proteomes" id="UP000006251">
    <property type="component" value="Unassembled WGS sequence"/>
</dbReference>
<dbReference type="STRING" id="1121922.GCA_000428905_03084"/>
<dbReference type="EMBL" id="BAEQ01000038">
    <property type="protein sequence ID" value="GAC28998.1"/>
    <property type="molecule type" value="Genomic_DNA"/>
</dbReference>